<dbReference type="EMBL" id="JAWDGP010002483">
    <property type="protein sequence ID" value="KAK3782803.1"/>
    <property type="molecule type" value="Genomic_DNA"/>
</dbReference>
<keyword evidence="2" id="KW-1185">Reference proteome</keyword>
<sequence>MRREIFQRRQRAPGSDDGDRIYTISSSKYSPFVENIVAVRICPWAPPTFRHHQFVVAVVAVVVVVFSSRIPKLEALDLAHDRYLAVLSCDKTRNGFTASHSADRQGMLGYTAALFYRCT</sequence>
<gene>
    <name evidence="1" type="ORF">RRG08_002439</name>
</gene>
<accession>A0AAE1DV90</accession>
<name>A0AAE1DV90_9GAST</name>
<proteinExistence type="predicted"/>
<evidence type="ECO:0000313" key="1">
    <source>
        <dbReference type="EMBL" id="KAK3782803.1"/>
    </source>
</evidence>
<protein>
    <submittedName>
        <fullName evidence="1">Uncharacterized protein</fullName>
    </submittedName>
</protein>
<comment type="caution">
    <text evidence="1">The sequence shown here is derived from an EMBL/GenBank/DDBJ whole genome shotgun (WGS) entry which is preliminary data.</text>
</comment>
<evidence type="ECO:0000313" key="2">
    <source>
        <dbReference type="Proteomes" id="UP001283361"/>
    </source>
</evidence>
<dbReference type="Proteomes" id="UP001283361">
    <property type="component" value="Unassembled WGS sequence"/>
</dbReference>
<organism evidence="1 2">
    <name type="scientific">Elysia crispata</name>
    <name type="common">lettuce slug</name>
    <dbReference type="NCBI Taxonomy" id="231223"/>
    <lineage>
        <taxon>Eukaryota</taxon>
        <taxon>Metazoa</taxon>
        <taxon>Spiralia</taxon>
        <taxon>Lophotrochozoa</taxon>
        <taxon>Mollusca</taxon>
        <taxon>Gastropoda</taxon>
        <taxon>Heterobranchia</taxon>
        <taxon>Euthyneura</taxon>
        <taxon>Panpulmonata</taxon>
        <taxon>Sacoglossa</taxon>
        <taxon>Placobranchoidea</taxon>
        <taxon>Plakobranchidae</taxon>
        <taxon>Elysia</taxon>
    </lineage>
</organism>
<reference evidence="1" key="1">
    <citation type="journal article" date="2023" name="G3 (Bethesda)">
        <title>A reference genome for the long-term kleptoplast-retaining sea slug Elysia crispata morphotype clarki.</title>
        <authorList>
            <person name="Eastman K.E."/>
            <person name="Pendleton A.L."/>
            <person name="Shaikh M.A."/>
            <person name="Suttiyut T."/>
            <person name="Ogas R."/>
            <person name="Tomko P."/>
            <person name="Gavelis G."/>
            <person name="Widhalm J.R."/>
            <person name="Wisecaver J.H."/>
        </authorList>
    </citation>
    <scope>NUCLEOTIDE SEQUENCE</scope>
    <source>
        <strain evidence="1">ECLA1</strain>
    </source>
</reference>
<dbReference type="AlphaFoldDB" id="A0AAE1DV90"/>